<feature type="transmembrane region" description="Helical" evidence="1">
    <location>
        <begin position="163"/>
        <end position="185"/>
    </location>
</feature>
<evidence type="ECO:0000313" key="2">
    <source>
        <dbReference type="EMBL" id="NEK95066.1"/>
    </source>
</evidence>
<evidence type="ECO:0000313" key="3">
    <source>
        <dbReference type="EMBL" id="NEN51954.1"/>
    </source>
</evidence>
<keyword evidence="1" id="KW-1133">Transmembrane helix</keyword>
<evidence type="ECO:0000313" key="5">
    <source>
        <dbReference type="Proteomes" id="UP000471152"/>
    </source>
</evidence>
<keyword evidence="1" id="KW-0472">Membrane</keyword>
<organism evidence="3 5">
    <name type="scientific">Modestobacter muralis</name>
    <dbReference type="NCBI Taxonomy" id="1608614"/>
    <lineage>
        <taxon>Bacteria</taxon>
        <taxon>Bacillati</taxon>
        <taxon>Actinomycetota</taxon>
        <taxon>Actinomycetes</taxon>
        <taxon>Geodermatophilales</taxon>
        <taxon>Geodermatophilaceae</taxon>
        <taxon>Modestobacter</taxon>
    </lineage>
</organism>
<proteinExistence type="predicted"/>
<dbReference type="AlphaFoldDB" id="A0A6P0HD56"/>
<sequence length="190" mass="21251">MSIDHDPMVAAPVPTGPTRAWAEVEREQFAYQMLVQRGTGTNGLLWQTPSLALAAQAFLLTLSLGEDTIRPVRIVVSVLGMAIGFMSMQLMAKQHWYYELDQAELRRLERVLDLPPIAHRVDQIESHGTIGWAPTRSAARRDRMAWRNRVWALPWVNLKSYGVWQSGLCLIALANAAVLVAVLVVPDLLN</sequence>
<comment type="caution">
    <text evidence="3">The sequence shown here is derived from an EMBL/GenBank/DDBJ whole genome shotgun (WGS) entry which is preliminary data.</text>
</comment>
<dbReference type="Proteomes" id="UP000468828">
    <property type="component" value="Unassembled WGS sequence"/>
</dbReference>
<reference evidence="2 4" key="1">
    <citation type="submission" date="2020-01" db="EMBL/GenBank/DDBJ databases">
        <title>the WGS Modestobacter muralis CPCC 204518.</title>
        <authorList>
            <person name="Jiang Z."/>
        </authorList>
    </citation>
    <scope>NUCLEOTIDE SEQUENCE [LARGE SCALE GENOMIC DNA]</scope>
    <source>
        <strain evidence="2 4">DSM 100205</strain>
    </source>
</reference>
<name>A0A6P0HD56_9ACTN</name>
<evidence type="ECO:0000256" key="1">
    <source>
        <dbReference type="SAM" id="Phobius"/>
    </source>
</evidence>
<gene>
    <name evidence="3" type="ORF">G3R41_13565</name>
    <name evidence="2" type="ORF">GCU67_12910</name>
</gene>
<dbReference type="Proteomes" id="UP000471152">
    <property type="component" value="Unassembled WGS sequence"/>
</dbReference>
<keyword evidence="1" id="KW-0812">Transmembrane</keyword>
<protein>
    <submittedName>
        <fullName evidence="3">Uncharacterized protein</fullName>
    </submittedName>
</protein>
<reference evidence="3 5" key="2">
    <citation type="submission" date="2020-02" db="EMBL/GenBank/DDBJ databases">
        <title>The WGS of Modestobacter muralis DSM 100205.</title>
        <authorList>
            <person name="Jiang Z."/>
        </authorList>
    </citation>
    <scope>NUCLEOTIDE SEQUENCE [LARGE SCALE GENOMIC DNA]</scope>
    <source>
        <strain evidence="3 5">DSM 100205</strain>
    </source>
</reference>
<keyword evidence="4" id="KW-1185">Reference proteome</keyword>
<feature type="transmembrane region" description="Helical" evidence="1">
    <location>
        <begin position="74"/>
        <end position="92"/>
    </location>
</feature>
<feature type="transmembrane region" description="Helical" evidence="1">
    <location>
        <begin position="44"/>
        <end position="62"/>
    </location>
</feature>
<accession>A0A6P0HD56</accession>
<dbReference type="RefSeq" id="WP_163611633.1">
    <property type="nucleotide sequence ID" value="NZ_JAAGWB010000036.1"/>
</dbReference>
<evidence type="ECO:0000313" key="4">
    <source>
        <dbReference type="Proteomes" id="UP000468828"/>
    </source>
</evidence>
<dbReference type="EMBL" id="JAAGWH010000034">
    <property type="protein sequence ID" value="NEK95066.1"/>
    <property type="molecule type" value="Genomic_DNA"/>
</dbReference>
<dbReference type="EMBL" id="JAAGWB010000036">
    <property type="protein sequence ID" value="NEN51954.1"/>
    <property type="molecule type" value="Genomic_DNA"/>
</dbReference>